<gene>
    <name evidence="1" type="ORF">Fcan01_19801</name>
</gene>
<dbReference type="EMBL" id="LNIX01000018">
    <property type="protein sequence ID" value="OXA44905.1"/>
    <property type="molecule type" value="Genomic_DNA"/>
</dbReference>
<dbReference type="Proteomes" id="UP000198287">
    <property type="component" value="Unassembled WGS sequence"/>
</dbReference>
<dbReference type="InterPro" id="IPR027417">
    <property type="entry name" value="P-loop_NTPase"/>
</dbReference>
<dbReference type="AlphaFoldDB" id="A0A226DH72"/>
<proteinExistence type="predicted"/>
<accession>A0A226DH72</accession>
<evidence type="ECO:0000313" key="2">
    <source>
        <dbReference type="Proteomes" id="UP000198287"/>
    </source>
</evidence>
<reference evidence="1 2" key="1">
    <citation type="submission" date="2015-12" db="EMBL/GenBank/DDBJ databases">
        <title>The genome of Folsomia candida.</title>
        <authorList>
            <person name="Faddeeva A."/>
            <person name="Derks M.F."/>
            <person name="Anvar Y."/>
            <person name="Smit S."/>
            <person name="Van Straalen N."/>
            <person name="Roelofs D."/>
        </authorList>
    </citation>
    <scope>NUCLEOTIDE SEQUENCE [LARGE SCALE GENOMIC DNA]</scope>
    <source>
        <strain evidence="1 2">VU population</strain>
        <tissue evidence="1">Whole body</tissue>
    </source>
</reference>
<organism evidence="1 2">
    <name type="scientific">Folsomia candida</name>
    <name type="common">Springtail</name>
    <dbReference type="NCBI Taxonomy" id="158441"/>
    <lineage>
        <taxon>Eukaryota</taxon>
        <taxon>Metazoa</taxon>
        <taxon>Ecdysozoa</taxon>
        <taxon>Arthropoda</taxon>
        <taxon>Hexapoda</taxon>
        <taxon>Collembola</taxon>
        <taxon>Entomobryomorpha</taxon>
        <taxon>Isotomoidea</taxon>
        <taxon>Isotomidae</taxon>
        <taxon>Proisotominae</taxon>
        <taxon>Folsomia</taxon>
    </lineage>
</organism>
<sequence length="215" mass="24903">MEQEGQILDCRLSLPSNIFLISKSNAGKTSLLKVIHKKRHEIFKEPITRTIFVYDGPMGQFEEFIRENPEVEFAKEIPQIPHDSTDKILLLIDDEMQRLSGQNNKLLNEIVTKFTHHVYKGATIISQQTLYPKNFSVATSQANVFILFPNRRNWRSIEYLNSQVFPEQKHFLRSCLLDVAQTPYGFLVVDVENLENGGVRNFLWDKLDSKVYSPS</sequence>
<keyword evidence="2" id="KW-1185">Reference proteome</keyword>
<evidence type="ECO:0000313" key="1">
    <source>
        <dbReference type="EMBL" id="OXA44905.1"/>
    </source>
</evidence>
<protein>
    <submittedName>
        <fullName evidence="1">Uncharacterized protein</fullName>
    </submittedName>
</protein>
<dbReference type="OMA" id="HFTDEND"/>
<comment type="caution">
    <text evidence="1">The sequence shown here is derived from an EMBL/GenBank/DDBJ whole genome shotgun (WGS) entry which is preliminary data.</text>
</comment>
<name>A0A226DH72_FOLCA</name>
<dbReference type="SUPFAM" id="SSF52540">
    <property type="entry name" value="P-loop containing nucleoside triphosphate hydrolases"/>
    <property type="match status" value="1"/>
</dbReference>